<dbReference type="EMBL" id="BMAV01014652">
    <property type="protein sequence ID" value="GFY63195.1"/>
    <property type="molecule type" value="Genomic_DNA"/>
</dbReference>
<name>A0A8X6Y2H2_9ARAC</name>
<organism evidence="1 2">
    <name type="scientific">Trichonephila inaurata madagascariensis</name>
    <dbReference type="NCBI Taxonomy" id="2747483"/>
    <lineage>
        <taxon>Eukaryota</taxon>
        <taxon>Metazoa</taxon>
        <taxon>Ecdysozoa</taxon>
        <taxon>Arthropoda</taxon>
        <taxon>Chelicerata</taxon>
        <taxon>Arachnida</taxon>
        <taxon>Araneae</taxon>
        <taxon>Araneomorphae</taxon>
        <taxon>Entelegynae</taxon>
        <taxon>Araneoidea</taxon>
        <taxon>Nephilidae</taxon>
        <taxon>Trichonephila</taxon>
        <taxon>Trichonephila inaurata</taxon>
    </lineage>
</organism>
<dbReference type="AlphaFoldDB" id="A0A8X6Y2H2"/>
<sequence>MTFSDARNGQTDQKIAIDLSRDARNGQTVQEIAIDLSRNAKNDQMDQLIGIDLFQNKLTTSNTHENNTSRYASFLKLK</sequence>
<keyword evidence="2" id="KW-1185">Reference proteome</keyword>
<evidence type="ECO:0000313" key="1">
    <source>
        <dbReference type="EMBL" id="GFY63195.1"/>
    </source>
</evidence>
<comment type="caution">
    <text evidence="1">The sequence shown here is derived from an EMBL/GenBank/DDBJ whole genome shotgun (WGS) entry which is preliminary data.</text>
</comment>
<protein>
    <submittedName>
        <fullName evidence="1">Uncharacterized protein</fullName>
    </submittedName>
</protein>
<dbReference type="Proteomes" id="UP000886998">
    <property type="component" value="Unassembled WGS sequence"/>
</dbReference>
<proteinExistence type="predicted"/>
<gene>
    <name evidence="1" type="ORF">TNIN_115901</name>
</gene>
<evidence type="ECO:0000313" key="2">
    <source>
        <dbReference type="Proteomes" id="UP000886998"/>
    </source>
</evidence>
<reference evidence="1" key="1">
    <citation type="submission" date="2020-08" db="EMBL/GenBank/DDBJ databases">
        <title>Multicomponent nature underlies the extraordinary mechanical properties of spider dragline silk.</title>
        <authorList>
            <person name="Kono N."/>
            <person name="Nakamura H."/>
            <person name="Mori M."/>
            <person name="Yoshida Y."/>
            <person name="Ohtoshi R."/>
            <person name="Malay A.D."/>
            <person name="Moran D.A.P."/>
            <person name="Tomita M."/>
            <person name="Numata K."/>
            <person name="Arakawa K."/>
        </authorList>
    </citation>
    <scope>NUCLEOTIDE SEQUENCE</scope>
</reference>
<accession>A0A8X6Y2H2</accession>